<evidence type="ECO:0000256" key="1">
    <source>
        <dbReference type="ARBA" id="ARBA00004123"/>
    </source>
</evidence>
<keyword evidence="13" id="KW-1185">Reference proteome</keyword>
<dbReference type="SUPFAM" id="SSF53098">
    <property type="entry name" value="Ribonuclease H-like"/>
    <property type="match status" value="1"/>
</dbReference>
<dbReference type="PANTHER" id="PTHR46481:SF10">
    <property type="entry name" value="ZINC FINGER BED DOMAIN-CONTAINING PROTEIN 39"/>
    <property type="match status" value="1"/>
</dbReference>
<evidence type="ECO:0000256" key="10">
    <source>
        <dbReference type="SAM" id="MobiDB-lite"/>
    </source>
</evidence>
<name>A0AAE1GY35_9NEOP</name>
<dbReference type="AlphaFoldDB" id="A0AAE1GY35"/>
<dbReference type="GO" id="GO:0005634">
    <property type="term" value="C:nucleus"/>
    <property type="evidence" value="ECO:0007669"/>
    <property type="project" value="UniProtKB-SubCell"/>
</dbReference>
<gene>
    <name evidence="12" type="ORF">KUF71_021133</name>
</gene>
<evidence type="ECO:0000256" key="2">
    <source>
        <dbReference type="ARBA" id="ARBA00022723"/>
    </source>
</evidence>
<dbReference type="Pfam" id="PF10683">
    <property type="entry name" value="DBD_Tnp_Hermes"/>
    <property type="match status" value="1"/>
</dbReference>
<proteinExistence type="predicted"/>
<protein>
    <submittedName>
        <fullName evidence="12">Transposable element Hobo transposase</fullName>
    </submittedName>
</protein>
<evidence type="ECO:0000259" key="11">
    <source>
        <dbReference type="PROSITE" id="PS50808"/>
    </source>
</evidence>
<dbReference type="Proteomes" id="UP001219518">
    <property type="component" value="Unassembled WGS sequence"/>
</dbReference>
<dbReference type="GO" id="GO:0003677">
    <property type="term" value="F:DNA binding"/>
    <property type="evidence" value="ECO:0007669"/>
    <property type="project" value="UniProtKB-KW"/>
</dbReference>
<dbReference type="Gene3D" id="1.10.10.1070">
    <property type="entry name" value="Zinc finger, BED domain-containing"/>
    <property type="match status" value="1"/>
</dbReference>
<evidence type="ECO:0000313" key="13">
    <source>
        <dbReference type="Proteomes" id="UP001219518"/>
    </source>
</evidence>
<keyword evidence="3 9" id="KW-0863">Zinc-finger</keyword>
<reference evidence="12" key="2">
    <citation type="journal article" date="2023" name="BMC Genomics">
        <title>Pest status, molecular evolution, and epigenetic factors derived from the genome assembly of Frankliniella fusca, a thysanopteran phytovirus vector.</title>
        <authorList>
            <person name="Catto M.A."/>
            <person name="Labadie P.E."/>
            <person name="Jacobson A.L."/>
            <person name="Kennedy G.G."/>
            <person name="Srinivasan R."/>
            <person name="Hunt B.G."/>
        </authorList>
    </citation>
    <scope>NUCLEOTIDE SEQUENCE</scope>
    <source>
        <strain evidence="12">PL_HMW_Pooled</strain>
    </source>
</reference>
<feature type="region of interest" description="Disordered" evidence="10">
    <location>
        <begin position="636"/>
        <end position="663"/>
    </location>
</feature>
<evidence type="ECO:0000256" key="6">
    <source>
        <dbReference type="ARBA" id="ARBA00023125"/>
    </source>
</evidence>
<keyword evidence="7" id="KW-0804">Transcription</keyword>
<accession>A0AAE1GY35</accession>
<feature type="region of interest" description="Disordered" evidence="10">
    <location>
        <begin position="1"/>
        <end position="38"/>
    </location>
</feature>
<dbReference type="InterPro" id="IPR008906">
    <property type="entry name" value="HATC_C_dom"/>
</dbReference>
<evidence type="ECO:0000256" key="8">
    <source>
        <dbReference type="ARBA" id="ARBA00023242"/>
    </source>
</evidence>
<organism evidence="12 13">
    <name type="scientific">Frankliniella fusca</name>
    <dbReference type="NCBI Taxonomy" id="407009"/>
    <lineage>
        <taxon>Eukaryota</taxon>
        <taxon>Metazoa</taxon>
        <taxon>Ecdysozoa</taxon>
        <taxon>Arthropoda</taxon>
        <taxon>Hexapoda</taxon>
        <taxon>Insecta</taxon>
        <taxon>Pterygota</taxon>
        <taxon>Neoptera</taxon>
        <taxon>Paraneoptera</taxon>
        <taxon>Thysanoptera</taxon>
        <taxon>Terebrantia</taxon>
        <taxon>Thripoidea</taxon>
        <taxon>Thripidae</taxon>
        <taxon>Frankliniella</taxon>
    </lineage>
</organism>
<dbReference type="SMART" id="SM00614">
    <property type="entry name" value="ZnF_BED"/>
    <property type="match status" value="1"/>
</dbReference>
<evidence type="ECO:0000313" key="12">
    <source>
        <dbReference type="EMBL" id="KAK3911352.1"/>
    </source>
</evidence>
<sequence length="776" mass="87265">MLGPADSHRVAKKKTNKTTDTDDVDVDLGYSDGEGDSVSKKESYAKLAALAQSVKDRNHKLVEMKDIKPNAKTSSKIWNVMRVLCHKDTGVVEDAVQCGICKKVLAYNERRNGTTSLSRHLASKKCKKAKAKTIQDTNADDTPDLWDDVKFEPQPDVKRSFIKTTAEYCAWDLRPLDCVKNKGFINLIQAAIDIGSRYGRVDATKLVPCPSTVQKYVENEAEKVRLELSEEVQPLMEKDKVAGTTDCWTDDNKKEKYLVVTLHYIKEWLLQSRFLHTITLPHGESCSAENLLILLKRCFTECSIDPALLEKVKWVSDSGSDKKKALEEFCWLYCAAHALNIVLRTALSIMFSDVVKGALNNSETPKQLITEANAWVKEVRAKFSKSKVAVKDFKLRTSVEASQSNVAMLKCIVKHREKVNGILGAEAPTALSSYNNATIQELIDFLWPFDLDGCRGDSPQMTYSRLPHAAKQEVSTRWNSYFDMLDSMCDQWEEIRAVLAEANSKLLDGVEYEEVEALCDFLQPFQLHTDVLQSDKRPTILYVEPAVDMLQEHCRPKEGDSPGLAAVRSKAWDLLGEKVIITMEHRIARFLWPSQKHLQGYTTASKERVYSAVRERCAQNRAQDQQTRPVPALVPVSTPSTSQVLDPPDPVASSAEPVPKRRRKEISHNDLYKSQLAVVDEAGLLKDDVQKYIEMKPEEIGNDEDILEWWKIHGSVRFPDLGVLALQALAPPGSSASSERVCSDLGMLLSSRRNAMQPSTVDNTLTLRDALRRRSY</sequence>
<evidence type="ECO:0000256" key="7">
    <source>
        <dbReference type="ARBA" id="ARBA00023163"/>
    </source>
</evidence>
<dbReference type="InterPro" id="IPR052035">
    <property type="entry name" value="ZnF_BED_domain_contain"/>
</dbReference>
<dbReference type="GO" id="GO:0046983">
    <property type="term" value="F:protein dimerization activity"/>
    <property type="evidence" value="ECO:0007669"/>
    <property type="project" value="InterPro"/>
</dbReference>
<keyword evidence="4" id="KW-0862">Zinc</keyword>
<keyword evidence="5" id="KW-0805">Transcription regulation</keyword>
<evidence type="ECO:0000256" key="4">
    <source>
        <dbReference type="ARBA" id="ARBA00022833"/>
    </source>
</evidence>
<keyword evidence="2" id="KW-0479">Metal-binding</keyword>
<comment type="subcellular location">
    <subcellularLocation>
        <location evidence="1">Nucleus</location>
    </subcellularLocation>
</comment>
<dbReference type="GO" id="GO:0008270">
    <property type="term" value="F:zinc ion binding"/>
    <property type="evidence" value="ECO:0007669"/>
    <property type="project" value="UniProtKB-KW"/>
</dbReference>
<keyword evidence="8" id="KW-0539">Nucleus</keyword>
<dbReference type="EMBL" id="JAHWGI010000260">
    <property type="protein sequence ID" value="KAK3911352.1"/>
    <property type="molecule type" value="Genomic_DNA"/>
</dbReference>
<dbReference type="PROSITE" id="PS50808">
    <property type="entry name" value="ZF_BED"/>
    <property type="match status" value="1"/>
</dbReference>
<dbReference type="SUPFAM" id="SSF140996">
    <property type="entry name" value="Hermes dimerisation domain"/>
    <property type="match status" value="1"/>
</dbReference>
<keyword evidence="6" id="KW-0238">DNA-binding</keyword>
<dbReference type="InterPro" id="IPR018473">
    <property type="entry name" value="Hermes_transposase_DNA-db"/>
</dbReference>
<reference evidence="12" key="1">
    <citation type="submission" date="2021-07" db="EMBL/GenBank/DDBJ databases">
        <authorList>
            <person name="Catto M.A."/>
            <person name="Jacobson A."/>
            <person name="Kennedy G."/>
            <person name="Labadie P."/>
            <person name="Hunt B.G."/>
            <person name="Srinivasan R."/>
        </authorList>
    </citation>
    <scope>NUCLEOTIDE SEQUENCE</scope>
    <source>
        <strain evidence="12">PL_HMW_Pooled</strain>
        <tissue evidence="12">Head</tissue>
    </source>
</reference>
<dbReference type="Pfam" id="PF05699">
    <property type="entry name" value="Dimer_Tnp_hAT"/>
    <property type="match status" value="1"/>
</dbReference>
<evidence type="ECO:0000256" key="9">
    <source>
        <dbReference type="PROSITE-ProRule" id="PRU00027"/>
    </source>
</evidence>
<dbReference type="InterPro" id="IPR003656">
    <property type="entry name" value="Znf_BED"/>
</dbReference>
<comment type="caution">
    <text evidence="12">The sequence shown here is derived from an EMBL/GenBank/DDBJ whole genome shotgun (WGS) entry which is preliminary data.</text>
</comment>
<evidence type="ECO:0000256" key="5">
    <source>
        <dbReference type="ARBA" id="ARBA00023015"/>
    </source>
</evidence>
<feature type="domain" description="BED-type" evidence="11">
    <location>
        <begin position="72"/>
        <end position="133"/>
    </location>
</feature>
<dbReference type="InterPro" id="IPR012337">
    <property type="entry name" value="RNaseH-like_sf"/>
</dbReference>
<evidence type="ECO:0000256" key="3">
    <source>
        <dbReference type="ARBA" id="ARBA00022771"/>
    </source>
</evidence>
<dbReference type="Pfam" id="PF02892">
    <property type="entry name" value="zf-BED"/>
    <property type="match status" value="1"/>
</dbReference>
<dbReference type="PANTHER" id="PTHR46481">
    <property type="entry name" value="ZINC FINGER BED DOMAIN-CONTAINING PROTEIN 4"/>
    <property type="match status" value="1"/>
</dbReference>